<dbReference type="AlphaFoldDB" id="X2LC71"/>
<reference evidence="1" key="1">
    <citation type="submission" date="2013-10" db="EMBL/GenBank/DDBJ databases">
        <title>Functional metagenomics reveals novel beta-galactosidases not predictable from gene sequences.</title>
        <authorList>
            <person name="Cheng J."/>
            <person name="Engel K."/>
            <person name="Romantsov T."/>
            <person name="Neufeld J.D."/>
            <person name="Rose D.R."/>
            <person name="Charles T.C."/>
        </authorList>
    </citation>
    <scope>NUCLEOTIDE SEQUENCE</scope>
</reference>
<proteinExistence type="predicted"/>
<dbReference type="EMBL" id="KF796603">
    <property type="protein sequence ID" value="AHN97868.1"/>
    <property type="molecule type" value="Genomic_DNA"/>
</dbReference>
<evidence type="ECO:0000313" key="1">
    <source>
        <dbReference type="EMBL" id="AHN97868.1"/>
    </source>
</evidence>
<name>X2LC71_9BACT</name>
<protein>
    <submittedName>
        <fullName evidence="1">Uncharacterized protein</fullName>
    </submittedName>
</protein>
<accession>X2LC71</accession>
<sequence>MIGTEVSRGGTVLREIARNIERIESGNAHDRVCLYGTDDGAHSCVCYRDTGHPGRHQCPCGAQWQ</sequence>
<organism evidence="1">
    <name type="scientific">uncultured bacterium lac127</name>
    <dbReference type="NCBI Taxonomy" id="1447237"/>
    <lineage>
        <taxon>Bacteria</taxon>
        <taxon>environmental samples</taxon>
    </lineage>
</organism>